<proteinExistence type="predicted"/>
<dbReference type="EMBL" id="CYKH01001627">
    <property type="protein sequence ID" value="CUG88244.1"/>
    <property type="molecule type" value="Genomic_DNA"/>
</dbReference>
<feature type="compositionally biased region" description="Polar residues" evidence="1">
    <location>
        <begin position="38"/>
        <end position="60"/>
    </location>
</feature>
<dbReference type="AlphaFoldDB" id="A0A0S4J9W3"/>
<evidence type="ECO:0000256" key="1">
    <source>
        <dbReference type="SAM" id="MobiDB-lite"/>
    </source>
</evidence>
<sequence>MFLQDKARGDRPQSTYVPPTYADVPSLWRRWLEEDSKLSVSPNTSPSRHASRYVKQTSSDAPPKQSLKEMLALQATRAQEAEVYDEIQAHNQRRHITLLDRTPDICHGRLDSVINSVRTMTAGRE</sequence>
<name>A0A0S4J9W3_BODSA</name>
<reference evidence="3" key="1">
    <citation type="submission" date="2015-09" db="EMBL/GenBank/DDBJ databases">
        <authorList>
            <consortium name="Pathogen Informatics"/>
        </authorList>
    </citation>
    <scope>NUCLEOTIDE SEQUENCE [LARGE SCALE GENOMIC DNA]</scope>
    <source>
        <strain evidence="3">Lake Konstanz</strain>
    </source>
</reference>
<accession>A0A0S4J9W3</accession>
<gene>
    <name evidence="2" type="ORF">BSAL_14365</name>
</gene>
<organism evidence="2 3">
    <name type="scientific">Bodo saltans</name>
    <name type="common">Flagellated protozoan</name>
    <dbReference type="NCBI Taxonomy" id="75058"/>
    <lineage>
        <taxon>Eukaryota</taxon>
        <taxon>Discoba</taxon>
        <taxon>Euglenozoa</taxon>
        <taxon>Kinetoplastea</taxon>
        <taxon>Metakinetoplastina</taxon>
        <taxon>Eubodonida</taxon>
        <taxon>Bodonidae</taxon>
        <taxon>Bodo</taxon>
    </lineage>
</organism>
<evidence type="ECO:0000313" key="2">
    <source>
        <dbReference type="EMBL" id="CUG88244.1"/>
    </source>
</evidence>
<dbReference type="VEuPathDB" id="TriTrypDB:BSAL_14365"/>
<keyword evidence="3" id="KW-1185">Reference proteome</keyword>
<evidence type="ECO:0000313" key="3">
    <source>
        <dbReference type="Proteomes" id="UP000051952"/>
    </source>
</evidence>
<dbReference type="Proteomes" id="UP000051952">
    <property type="component" value="Unassembled WGS sequence"/>
</dbReference>
<feature type="region of interest" description="Disordered" evidence="1">
    <location>
        <begin position="37"/>
        <end position="66"/>
    </location>
</feature>
<protein>
    <submittedName>
        <fullName evidence="2">Uncharacterized protein</fullName>
    </submittedName>
</protein>